<evidence type="ECO:0000313" key="2">
    <source>
        <dbReference type="Proteomes" id="UP000198210"/>
    </source>
</evidence>
<dbReference type="EMBL" id="LT607751">
    <property type="protein sequence ID" value="SCG50424.1"/>
    <property type="molecule type" value="Genomic_DNA"/>
</dbReference>
<keyword evidence="1" id="KW-0560">Oxidoreductase</keyword>
<name>A0A1C5HWM4_9ACTN</name>
<dbReference type="RefSeq" id="WP_088970646.1">
    <property type="nucleotide sequence ID" value="NZ_JBHLYF010000006.1"/>
</dbReference>
<dbReference type="PANTHER" id="PTHR35446:SF2">
    <property type="entry name" value="CARBOXYMUCONOLACTONE DECARBOXYLASE-LIKE DOMAIN-CONTAINING PROTEIN"/>
    <property type="match status" value="1"/>
</dbReference>
<dbReference type="InterPro" id="IPR029032">
    <property type="entry name" value="AhpD-like"/>
</dbReference>
<keyword evidence="1" id="KW-0575">Peroxidase</keyword>
<protein>
    <submittedName>
        <fullName evidence="1">Uncharacterized peroxidase-related enzyme</fullName>
    </submittedName>
</protein>
<evidence type="ECO:0000313" key="1">
    <source>
        <dbReference type="EMBL" id="SCG50424.1"/>
    </source>
</evidence>
<dbReference type="PANTHER" id="PTHR35446">
    <property type="entry name" value="SI:CH211-175M2.5"/>
    <property type="match status" value="1"/>
</dbReference>
<proteinExistence type="predicted"/>
<dbReference type="SUPFAM" id="SSF69118">
    <property type="entry name" value="AhpD-like"/>
    <property type="match status" value="1"/>
</dbReference>
<organism evidence="1 2">
    <name type="scientific">Micromonospora siamensis</name>
    <dbReference type="NCBI Taxonomy" id="299152"/>
    <lineage>
        <taxon>Bacteria</taxon>
        <taxon>Bacillati</taxon>
        <taxon>Actinomycetota</taxon>
        <taxon>Actinomycetes</taxon>
        <taxon>Micromonosporales</taxon>
        <taxon>Micromonosporaceae</taxon>
        <taxon>Micromonospora</taxon>
    </lineage>
</organism>
<dbReference type="AlphaFoldDB" id="A0A1C5HWM4"/>
<dbReference type="Gene3D" id="1.20.1290.10">
    <property type="entry name" value="AhpD-like"/>
    <property type="match status" value="1"/>
</dbReference>
<dbReference type="GO" id="GO:0004601">
    <property type="term" value="F:peroxidase activity"/>
    <property type="evidence" value="ECO:0007669"/>
    <property type="project" value="UniProtKB-KW"/>
</dbReference>
<accession>A0A1C5HWM4</accession>
<dbReference type="Proteomes" id="UP000198210">
    <property type="component" value="Chromosome I"/>
</dbReference>
<sequence length="195" mass="20311">MDRPASFLPDPPQSPAVTAAYEADLSSDGYVNNLTRAWCWRPDVLASFQAVRGELTSGSTLSAREVAVLVAATAAARGDSYCALAWGARLAELSDEATAAGVLRGADGGLSAREAALAGWARQVVHDPNATTGADVAGLHSAGLDDREIFEATAFVAFRLAFSTINDALGAPPDPQLAEKAPRLVREAVTFGRQV</sequence>
<reference evidence="1 2" key="1">
    <citation type="submission" date="2016-06" db="EMBL/GenBank/DDBJ databases">
        <authorList>
            <person name="Kjaerup R.B."/>
            <person name="Dalgaard T.S."/>
            <person name="Juul-Madsen H.R."/>
        </authorList>
    </citation>
    <scope>NUCLEOTIDE SEQUENCE [LARGE SCALE GENOMIC DNA]</scope>
    <source>
        <strain evidence="1 2">DSM 45097</strain>
    </source>
</reference>
<gene>
    <name evidence="1" type="ORF">GA0074704_2492</name>
</gene>
<keyword evidence="2" id="KW-1185">Reference proteome</keyword>